<keyword evidence="1" id="KW-0788">Thiol protease</keyword>
<dbReference type="Gene3D" id="3.30.310.130">
    <property type="entry name" value="Ubiquitin-related"/>
    <property type="match status" value="1"/>
</dbReference>
<evidence type="ECO:0000313" key="3">
    <source>
        <dbReference type="Proteomes" id="UP000652761"/>
    </source>
</evidence>
<gene>
    <name evidence="2" type="ORF">Taro_003393</name>
</gene>
<organism evidence="2 3">
    <name type="scientific">Colocasia esculenta</name>
    <name type="common">Wild taro</name>
    <name type="synonym">Arum esculentum</name>
    <dbReference type="NCBI Taxonomy" id="4460"/>
    <lineage>
        <taxon>Eukaryota</taxon>
        <taxon>Viridiplantae</taxon>
        <taxon>Streptophyta</taxon>
        <taxon>Embryophyta</taxon>
        <taxon>Tracheophyta</taxon>
        <taxon>Spermatophyta</taxon>
        <taxon>Magnoliopsida</taxon>
        <taxon>Liliopsida</taxon>
        <taxon>Araceae</taxon>
        <taxon>Aroideae</taxon>
        <taxon>Colocasieae</taxon>
        <taxon>Colocasia</taxon>
    </lineage>
</organism>
<evidence type="ECO:0000256" key="1">
    <source>
        <dbReference type="ARBA" id="ARBA00022807"/>
    </source>
</evidence>
<keyword evidence="3" id="KW-1185">Reference proteome</keyword>
<evidence type="ECO:0008006" key="4">
    <source>
        <dbReference type="Google" id="ProtNLM"/>
    </source>
</evidence>
<dbReference type="EMBL" id="NMUH01000087">
    <property type="protein sequence ID" value="MQL71065.1"/>
    <property type="molecule type" value="Genomic_DNA"/>
</dbReference>
<comment type="caution">
    <text evidence="2">The sequence shown here is derived from an EMBL/GenBank/DDBJ whole genome shotgun (WGS) entry which is preliminary data.</text>
</comment>
<feature type="non-terminal residue" evidence="2">
    <location>
        <position position="1"/>
    </location>
</feature>
<dbReference type="GO" id="GO:0008234">
    <property type="term" value="F:cysteine-type peptidase activity"/>
    <property type="evidence" value="ECO:0007669"/>
    <property type="project" value="UniProtKB-KW"/>
</dbReference>
<dbReference type="InterPro" id="IPR038765">
    <property type="entry name" value="Papain-like_cys_pep_sf"/>
</dbReference>
<dbReference type="SUPFAM" id="SSF54001">
    <property type="entry name" value="Cysteine proteinases"/>
    <property type="match status" value="1"/>
</dbReference>
<reference evidence="2" key="1">
    <citation type="submission" date="2017-07" db="EMBL/GenBank/DDBJ databases">
        <title>Taro Niue Genome Assembly and Annotation.</title>
        <authorList>
            <person name="Atibalentja N."/>
            <person name="Keating K."/>
            <person name="Fields C.J."/>
        </authorList>
    </citation>
    <scope>NUCLEOTIDE SEQUENCE</scope>
    <source>
        <strain evidence="2">Niue_2</strain>
        <tissue evidence="2">Leaf</tissue>
    </source>
</reference>
<dbReference type="PANTHER" id="PTHR46915:SF6">
    <property type="entry name" value="CYSTEINE PROTEINASES SUPERFAMILY PROTEIN"/>
    <property type="match status" value="1"/>
</dbReference>
<dbReference type="Proteomes" id="UP000652761">
    <property type="component" value="Unassembled WGS sequence"/>
</dbReference>
<dbReference type="AlphaFoldDB" id="A0A843TJ58"/>
<dbReference type="OrthoDB" id="1939479at2759"/>
<accession>A0A843TJ58</accession>
<proteinExistence type="predicted"/>
<keyword evidence="1" id="KW-0645">Protease</keyword>
<keyword evidence="1" id="KW-0378">Hydrolase</keyword>
<dbReference type="PANTHER" id="PTHR46915">
    <property type="entry name" value="UBIQUITIN-LIKE PROTEASE 4-RELATED"/>
    <property type="match status" value="1"/>
</dbReference>
<protein>
    <recommendedName>
        <fullName evidence="4">Ubiquitin-like protease family profile domain-containing protein</fullName>
    </recommendedName>
</protein>
<evidence type="ECO:0000313" key="2">
    <source>
        <dbReference type="EMBL" id="MQL71065.1"/>
    </source>
</evidence>
<sequence length="206" mass="23710">MWESTSMEVRDTFTYLDSLCFNAYMNAPTTNMSSWTKASDILSKRYTFVPIVCWGHWNLLILCNFGASFDSNIEKPCMLLLDSLLSIGARSLQVQIISFVMDIYKAVGRKVDKDIIAQIPLHVPKISFIHNLFITIASLTKCHNKRMVRNVASSFYILSICSCGMHQKVNALKDIQILYLTGAWFNREEVDKFDEEVRLFLAWNKD</sequence>
<name>A0A843TJ58_COLES</name>